<dbReference type="Gene3D" id="1.10.150.60">
    <property type="entry name" value="ARID DNA-binding domain"/>
    <property type="match status" value="1"/>
</dbReference>
<dbReference type="InterPro" id="IPR000949">
    <property type="entry name" value="ELM2_dom"/>
</dbReference>
<feature type="region of interest" description="Disordered" evidence="2">
    <location>
        <begin position="359"/>
        <end position="382"/>
    </location>
</feature>
<organism evidence="4 5">
    <name type="scientific">Forsythia ovata</name>
    <dbReference type="NCBI Taxonomy" id="205694"/>
    <lineage>
        <taxon>Eukaryota</taxon>
        <taxon>Viridiplantae</taxon>
        <taxon>Streptophyta</taxon>
        <taxon>Embryophyta</taxon>
        <taxon>Tracheophyta</taxon>
        <taxon>Spermatophyta</taxon>
        <taxon>Magnoliopsida</taxon>
        <taxon>eudicotyledons</taxon>
        <taxon>Gunneridae</taxon>
        <taxon>Pentapetalae</taxon>
        <taxon>asterids</taxon>
        <taxon>lamiids</taxon>
        <taxon>Lamiales</taxon>
        <taxon>Oleaceae</taxon>
        <taxon>Forsythieae</taxon>
        <taxon>Forsythia</taxon>
    </lineage>
</organism>
<comment type="caution">
    <text evidence="4">The sequence shown here is derived from an EMBL/GenBank/DDBJ whole genome shotgun (WGS) entry which is preliminary data.</text>
</comment>
<dbReference type="SMART" id="SM00501">
    <property type="entry name" value="BRIGHT"/>
    <property type="match status" value="1"/>
</dbReference>
<dbReference type="PROSITE" id="PS51011">
    <property type="entry name" value="ARID"/>
    <property type="match status" value="1"/>
</dbReference>
<proteinExistence type="predicted"/>
<evidence type="ECO:0000256" key="2">
    <source>
        <dbReference type="SAM" id="MobiDB-lite"/>
    </source>
</evidence>
<gene>
    <name evidence="4" type="ORF">Fot_47760</name>
</gene>
<protein>
    <submittedName>
        <fullName evidence="4">AT-rich interactive domain-containing protein 1</fullName>
    </submittedName>
</protein>
<name>A0ABD1QRC3_9LAMI</name>
<evidence type="ECO:0000259" key="3">
    <source>
        <dbReference type="PROSITE" id="PS51011"/>
    </source>
</evidence>
<dbReference type="SUPFAM" id="SSF46774">
    <property type="entry name" value="ARID-like"/>
    <property type="match status" value="1"/>
</dbReference>
<sequence>MTGWCKKVGGSRVGIFNTPKKVQKTEPCLKNFANIEENGEKNSDKKLKCLFTDFLEVFLKEVSGGSSFRPLPPLIFDGQEVDLFKLFFVVRERGGYESVSRNGSWGLVSEECGFKLRIGVALKLVYNRYLNKLDRWLRESVLDKQEENTGVKERDLSFCGLSMDLKSDLKVFLLGIMDKKKEDGKFMNVEIKTDSFGFEGSESVFKDRGFVESNGSVKKGEEVVNEKVEEKRILKNENRGVIENFDEKKSGIDGRKRKHECYSSMLNWIGKVANDPCNPEIGSLPERHNWKYYDGEWKQILLVREAMLLKRNIDPSSQQSIWQKKQKMHPSLYDDECVSELLRCSQRLVSAKDSSSKARELIDSESSSSGLQSDEDNADKKSDSKADYVGFWFNYHRSKEIPVSSLFQAEIPEFCGEVYNSDSKWVGTQIWPLEKGQVLKNLIERDRIGKGRQELCGCQFPGSVECVRFHVSEKRMRVKLELGSAFYRWKFDRVGDEVALYWTREEENKFQDIVKFNISSSEKYFWDELFKFFPRKGRESLVSYYYNVFLLRLRGYQNRTCTSNIDSDNEESEFGPLRDRFGQKAANSPASIFCSPKKPQR</sequence>
<dbReference type="SMART" id="SM01014">
    <property type="entry name" value="ARID"/>
    <property type="match status" value="1"/>
</dbReference>
<dbReference type="Proteomes" id="UP001604277">
    <property type="component" value="Unassembled WGS sequence"/>
</dbReference>
<evidence type="ECO:0000313" key="5">
    <source>
        <dbReference type="Proteomes" id="UP001604277"/>
    </source>
</evidence>
<dbReference type="SMART" id="SM01189">
    <property type="entry name" value="ELM2"/>
    <property type="match status" value="1"/>
</dbReference>
<reference evidence="5" key="1">
    <citation type="submission" date="2024-07" db="EMBL/GenBank/DDBJ databases">
        <title>Two chromosome-level genome assemblies of Korean endemic species Abeliophyllum distichum and Forsythia ovata (Oleaceae).</title>
        <authorList>
            <person name="Jang H."/>
        </authorList>
    </citation>
    <scope>NUCLEOTIDE SEQUENCE [LARGE SCALE GENOMIC DNA]</scope>
</reference>
<dbReference type="PANTHER" id="PTHR46410:SF1">
    <property type="entry name" value="AT-RICH INTERACTIVE DOMAIN-CONTAINING PROTEIN 1"/>
    <property type="match status" value="1"/>
</dbReference>
<feature type="domain" description="ARID" evidence="3">
    <location>
        <begin position="45"/>
        <end position="138"/>
    </location>
</feature>
<dbReference type="AlphaFoldDB" id="A0ABD1QRC3"/>
<dbReference type="Pfam" id="PF01388">
    <property type="entry name" value="ARID"/>
    <property type="match status" value="1"/>
</dbReference>
<accession>A0ABD1QRC3</accession>
<evidence type="ECO:0000313" key="4">
    <source>
        <dbReference type="EMBL" id="KAL2478746.1"/>
    </source>
</evidence>
<evidence type="ECO:0000256" key="1">
    <source>
        <dbReference type="ARBA" id="ARBA00023242"/>
    </source>
</evidence>
<dbReference type="CDD" id="cd16100">
    <property type="entry name" value="ARID"/>
    <property type="match status" value="1"/>
</dbReference>
<keyword evidence="5" id="KW-1185">Reference proteome</keyword>
<dbReference type="PANTHER" id="PTHR46410">
    <property type="entry name" value="AT-RICH INTERACTIVE DOMAIN-CONTAINING PROTEIN 2"/>
    <property type="match status" value="1"/>
</dbReference>
<dbReference type="InterPro" id="IPR036431">
    <property type="entry name" value="ARID_dom_sf"/>
</dbReference>
<dbReference type="EMBL" id="JBFOLJ010000014">
    <property type="protein sequence ID" value="KAL2478746.1"/>
    <property type="molecule type" value="Genomic_DNA"/>
</dbReference>
<keyword evidence="1" id="KW-0539">Nucleus</keyword>
<dbReference type="InterPro" id="IPR001606">
    <property type="entry name" value="ARID_dom"/>
</dbReference>